<reference evidence="3" key="1">
    <citation type="journal article" date="2017" name="Nat. Ecol. Evol.">
        <title>Genome expansion and lineage-specific genetic innovations in the forest pathogenic fungi Armillaria.</title>
        <authorList>
            <person name="Sipos G."/>
            <person name="Prasanna A.N."/>
            <person name="Walter M.C."/>
            <person name="O'Connor E."/>
            <person name="Balint B."/>
            <person name="Krizsan K."/>
            <person name="Kiss B."/>
            <person name="Hess J."/>
            <person name="Varga T."/>
            <person name="Slot J."/>
            <person name="Riley R."/>
            <person name="Boka B."/>
            <person name="Rigling D."/>
            <person name="Barry K."/>
            <person name="Lee J."/>
            <person name="Mihaltcheva S."/>
            <person name="LaButti K."/>
            <person name="Lipzen A."/>
            <person name="Waldron R."/>
            <person name="Moloney N.M."/>
            <person name="Sperisen C."/>
            <person name="Kredics L."/>
            <person name="Vagvoelgyi C."/>
            <person name="Patrignani A."/>
            <person name="Fitzpatrick D."/>
            <person name="Nagy I."/>
            <person name="Doyle S."/>
            <person name="Anderson J.B."/>
            <person name="Grigoriev I.V."/>
            <person name="Gueldener U."/>
            <person name="Muensterkoetter M."/>
            <person name="Nagy L.G."/>
        </authorList>
    </citation>
    <scope>NUCLEOTIDE SEQUENCE [LARGE SCALE GENOMIC DNA]</scope>
    <source>
        <strain evidence="3">28-4</strain>
    </source>
</reference>
<evidence type="ECO:0000313" key="3">
    <source>
        <dbReference type="Proteomes" id="UP000218334"/>
    </source>
</evidence>
<evidence type="ECO:0000313" key="2">
    <source>
        <dbReference type="EMBL" id="PBK60000.1"/>
    </source>
</evidence>
<proteinExistence type="predicted"/>
<dbReference type="EMBL" id="KZ293494">
    <property type="protein sequence ID" value="PBK60000.1"/>
    <property type="molecule type" value="Genomic_DNA"/>
</dbReference>
<keyword evidence="3" id="KW-1185">Reference proteome</keyword>
<feature type="region of interest" description="Disordered" evidence="1">
    <location>
        <begin position="53"/>
        <end position="74"/>
    </location>
</feature>
<dbReference type="STRING" id="1076256.A0A2H3AQT1"/>
<organism evidence="2 3">
    <name type="scientific">Armillaria solidipes</name>
    <dbReference type="NCBI Taxonomy" id="1076256"/>
    <lineage>
        <taxon>Eukaryota</taxon>
        <taxon>Fungi</taxon>
        <taxon>Dikarya</taxon>
        <taxon>Basidiomycota</taxon>
        <taxon>Agaricomycotina</taxon>
        <taxon>Agaricomycetes</taxon>
        <taxon>Agaricomycetidae</taxon>
        <taxon>Agaricales</taxon>
        <taxon>Marasmiineae</taxon>
        <taxon>Physalacriaceae</taxon>
        <taxon>Armillaria</taxon>
    </lineage>
</organism>
<feature type="non-terminal residue" evidence="2">
    <location>
        <position position="74"/>
    </location>
</feature>
<dbReference type="Proteomes" id="UP000218334">
    <property type="component" value="Unassembled WGS sequence"/>
</dbReference>
<protein>
    <submittedName>
        <fullName evidence="2">Uncharacterized protein</fullName>
    </submittedName>
</protein>
<evidence type="ECO:0000256" key="1">
    <source>
        <dbReference type="SAM" id="MobiDB-lite"/>
    </source>
</evidence>
<sequence length="74" mass="8407">MVNPGAFHGKRKLFLMGEREDYAVAIKEDHAAEQLADVMRWYFKCFPISIPDDVEPSDEELSKINDDAPDPEPA</sequence>
<gene>
    <name evidence="2" type="ORF">ARMSODRAFT_839102</name>
</gene>
<dbReference type="AlphaFoldDB" id="A0A2H3AQT1"/>
<name>A0A2H3AQT1_9AGAR</name>
<accession>A0A2H3AQT1</accession>